<evidence type="ECO:0000313" key="3">
    <source>
        <dbReference type="EMBL" id="CAF1455134.1"/>
    </source>
</evidence>
<evidence type="ECO:0000313" key="2">
    <source>
        <dbReference type="EMBL" id="CAF1263182.1"/>
    </source>
</evidence>
<dbReference type="OrthoDB" id="10483346at2759"/>
<dbReference type="Proteomes" id="UP000663852">
    <property type="component" value="Unassembled WGS sequence"/>
</dbReference>
<evidence type="ECO:0000256" key="1">
    <source>
        <dbReference type="SAM" id="MobiDB-lite"/>
    </source>
</evidence>
<comment type="caution">
    <text evidence="3">The sequence shown here is derived from an EMBL/GenBank/DDBJ whole genome shotgun (WGS) entry which is preliminary data.</text>
</comment>
<dbReference type="AlphaFoldDB" id="A0A815PXT0"/>
<dbReference type="EMBL" id="CAJNOR010002211">
    <property type="protein sequence ID" value="CAF1263182.1"/>
    <property type="molecule type" value="Genomic_DNA"/>
</dbReference>
<sequence>MKKQDRKRKRLARLKMPPAKLKIFRLRQKLNLHHFRSKSKLAPTRPSPTESSFRTKQSKAKAFKRVINALPVDKDKQFELITEIAANLNIIKLEKKIERKQQALSPIVKQQVYDFYFRDDITQVNKSDAGSDRILPDPTGSYRIRPSDKIRSDSWKRNCIGIRLEKSRRLLQIL</sequence>
<dbReference type="EMBL" id="CAJNOJ010000457">
    <property type="protein sequence ID" value="CAF1455134.1"/>
    <property type="molecule type" value="Genomic_DNA"/>
</dbReference>
<dbReference type="Proteomes" id="UP000663828">
    <property type="component" value="Unassembled WGS sequence"/>
</dbReference>
<feature type="region of interest" description="Disordered" evidence="1">
    <location>
        <begin position="35"/>
        <end position="57"/>
    </location>
</feature>
<evidence type="ECO:0000313" key="4">
    <source>
        <dbReference type="Proteomes" id="UP000663828"/>
    </source>
</evidence>
<gene>
    <name evidence="3" type="ORF">EDS130_LOCUS39782</name>
    <name evidence="2" type="ORF">XAT740_LOCUS26890</name>
</gene>
<protein>
    <submittedName>
        <fullName evidence="3">Uncharacterized protein</fullName>
    </submittedName>
</protein>
<organism evidence="3 5">
    <name type="scientific">Adineta ricciae</name>
    <name type="common">Rotifer</name>
    <dbReference type="NCBI Taxonomy" id="249248"/>
    <lineage>
        <taxon>Eukaryota</taxon>
        <taxon>Metazoa</taxon>
        <taxon>Spiralia</taxon>
        <taxon>Gnathifera</taxon>
        <taxon>Rotifera</taxon>
        <taxon>Eurotatoria</taxon>
        <taxon>Bdelloidea</taxon>
        <taxon>Adinetida</taxon>
        <taxon>Adinetidae</taxon>
        <taxon>Adineta</taxon>
    </lineage>
</organism>
<name>A0A815PXT0_ADIRI</name>
<accession>A0A815PXT0</accession>
<evidence type="ECO:0000313" key="5">
    <source>
        <dbReference type="Proteomes" id="UP000663852"/>
    </source>
</evidence>
<reference evidence="3" key="1">
    <citation type="submission" date="2021-02" db="EMBL/GenBank/DDBJ databases">
        <authorList>
            <person name="Nowell W R."/>
        </authorList>
    </citation>
    <scope>NUCLEOTIDE SEQUENCE</scope>
</reference>
<proteinExistence type="predicted"/>
<keyword evidence="4" id="KW-1185">Reference proteome</keyword>